<proteinExistence type="predicted"/>
<feature type="domain" description="Cleaved adhesin" evidence="2">
    <location>
        <begin position="184"/>
        <end position="351"/>
    </location>
</feature>
<dbReference type="NCBIfam" id="TIGR04183">
    <property type="entry name" value="Por_Secre_tail"/>
    <property type="match status" value="1"/>
</dbReference>
<sequence>MLFLRVNFTNYYIFNLNYKTISMKKTTLLFHTLLISLFTLNAINAQSSCANALTVTAGTTTAGAITGTINNTCYTSSTATYGSWYSYTANFDGTLTISSNLSQNDGTTYSDDTRLSIFSGTCSTLTCVSYSDDISTTNYLSSATILVSNGESYFIYWDDNWNANGFQFEITENTASCPTGTLPVSEDFNSTANIYTCWSQIDNDGDGNGWFPVDYDLDNDGVADGNPCVASASYDNTDGPLTPDNWLISFPIDLTSSAATDNIALQWKARGVDSNYADENYTVYVATGNTISDFTSSSVTFNEIVGQNGGAGVYASRSLDISSLAGQTIYVAFRHHNVSDEFVLNIDDVSITSTLGIENVALSKFKHHYDASSNQLTLKSSENNFTAISVYTISGQQVFSKNLSNTKEVVDLPNLAKGLYMAKVSIGNTVQNIKFTK</sequence>
<organism evidence="4 5">
    <name type="scientific">Neptunitalea chrysea</name>
    <dbReference type="NCBI Taxonomy" id="1647581"/>
    <lineage>
        <taxon>Bacteria</taxon>
        <taxon>Pseudomonadati</taxon>
        <taxon>Bacteroidota</taxon>
        <taxon>Flavobacteriia</taxon>
        <taxon>Flavobacteriales</taxon>
        <taxon>Flavobacteriaceae</taxon>
        <taxon>Neptunitalea</taxon>
    </lineage>
</organism>
<dbReference type="EMBL" id="BRVP01000001">
    <property type="protein sequence ID" value="GLB51136.1"/>
    <property type="molecule type" value="Genomic_DNA"/>
</dbReference>
<dbReference type="Pfam" id="PF18962">
    <property type="entry name" value="Por_Secre_tail"/>
    <property type="match status" value="1"/>
</dbReference>
<keyword evidence="5" id="KW-1185">Reference proteome</keyword>
<evidence type="ECO:0000259" key="3">
    <source>
        <dbReference type="Pfam" id="PF18962"/>
    </source>
</evidence>
<dbReference type="Gene3D" id="2.60.120.200">
    <property type="match status" value="1"/>
</dbReference>
<comment type="caution">
    <text evidence="4">The sequence shown here is derived from an EMBL/GenBank/DDBJ whole genome shotgun (WGS) entry which is preliminary data.</text>
</comment>
<reference evidence="4" key="1">
    <citation type="submission" date="2022-07" db="EMBL/GenBank/DDBJ databases">
        <title>Taxonomy of Novel Oxalotrophic and Methylotrophic Bacteria.</title>
        <authorList>
            <person name="Sahin N."/>
            <person name="Tani A."/>
        </authorList>
    </citation>
    <scope>NUCLEOTIDE SEQUENCE</scope>
    <source>
        <strain evidence="4">AM327</strain>
    </source>
</reference>
<feature type="domain" description="Secretion system C-terminal sorting" evidence="3">
    <location>
        <begin position="373"/>
        <end position="430"/>
    </location>
</feature>
<protein>
    <recommendedName>
        <fullName evidence="6">T9SS type A sorting domain-containing protein</fullName>
    </recommendedName>
</protein>
<dbReference type="Proteomes" id="UP001143545">
    <property type="component" value="Unassembled WGS sequence"/>
</dbReference>
<dbReference type="NCBIfam" id="NF038128">
    <property type="entry name" value="choice_anch_J"/>
    <property type="match status" value="1"/>
</dbReference>
<evidence type="ECO:0000313" key="4">
    <source>
        <dbReference type="EMBL" id="GLB51136.1"/>
    </source>
</evidence>
<dbReference type="Pfam" id="PF07675">
    <property type="entry name" value="Cleaved_Adhesin"/>
    <property type="match status" value="1"/>
</dbReference>
<evidence type="ECO:0000313" key="5">
    <source>
        <dbReference type="Proteomes" id="UP001143545"/>
    </source>
</evidence>
<dbReference type="InterPro" id="IPR026444">
    <property type="entry name" value="Secre_tail"/>
</dbReference>
<dbReference type="AlphaFoldDB" id="A0A9W6B2H8"/>
<evidence type="ECO:0000256" key="1">
    <source>
        <dbReference type="ARBA" id="ARBA00022729"/>
    </source>
</evidence>
<keyword evidence="1" id="KW-0732">Signal</keyword>
<name>A0A9W6B2H8_9FLAO</name>
<evidence type="ECO:0008006" key="6">
    <source>
        <dbReference type="Google" id="ProtNLM"/>
    </source>
</evidence>
<gene>
    <name evidence="4" type="ORF">NBRC110019_01750</name>
</gene>
<dbReference type="InterPro" id="IPR011628">
    <property type="entry name" value="Cleaved_adhesin"/>
</dbReference>
<evidence type="ECO:0000259" key="2">
    <source>
        <dbReference type="Pfam" id="PF07675"/>
    </source>
</evidence>
<accession>A0A9W6B2H8</accession>